<dbReference type="RefSeq" id="WP_163914269.1">
    <property type="nucleotide sequence ID" value="NZ_JAAGWD010000003.1"/>
</dbReference>
<feature type="domain" description="DUF1543" evidence="1">
    <location>
        <begin position="18"/>
        <end position="67"/>
    </location>
</feature>
<keyword evidence="3" id="KW-1185">Reference proteome</keyword>
<evidence type="ECO:0000259" key="1">
    <source>
        <dbReference type="Pfam" id="PF07566"/>
    </source>
</evidence>
<dbReference type="EMBL" id="JAAGWD010000003">
    <property type="protein sequence ID" value="NEM97674.1"/>
    <property type="molecule type" value="Genomic_DNA"/>
</dbReference>
<dbReference type="AlphaFoldDB" id="A0A6B3LW50"/>
<dbReference type="InterPro" id="IPR011440">
    <property type="entry name" value="DUF1543"/>
</dbReference>
<comment type="caution">
    <text evidence="2">The sequence shown here is derived from an EMBL/GenBank/DDBJ whole genome shotgun (WGS) entry which is preliminary data.</text>
</comment>
<protein>
    <submittedName>
        <fullName evidence="2">DUF1543 domain-containing protein</fullName>
    </submittedName>
</protein>
<proteinExistence type="predicted"/>
<name>A0A6B3LW50_9BACT</name>
<dbReference type="Gene3D" id="3.10.20.10">
    <property type="match status" value="2"/>
</dbReference>
<evidence type="ECO:0000313" key="3">
    <source>
        <dbReference type="Proteomes" id="UP000474777"/>
    </source>
</evidence>
<dbReference type="Pfam" id="PF07566">
    <property type="entry name" value="DUF1543"/>
    <property type="match status" value="1"/>
</dbReference>
<evidence type="ECO:0000313" key="2">
    <source>
        <dbReference type="EMBL" id="NEM97674.1"/>
    </source>
</evidence>
<dbReference type="Proteomes" id="UP000474777">
    <property type="component" value="Unassembled WGS sequence"/>
</dbReference>
<accession>A0A6B3LW50</accession>
<sequence length="185" mass="20972">MAEMKLFMVLLGCRPKGRNTEQHDVFFGIGAAIKDLVPQFKAFWPGAGTMHVDAWRAVTIVDNYSIAVVPARDAGPKQEQQLFFLNLGGYKEDAFEEFHYKMLVVAQDKNEAIRQAKRTAFYKHTGIPDAPSHIDDKFGVDVDEMHEVKEILTPELTAQFSIRISPASTEMTDKLHLGYFPFHKL</sequence>
<reference evidence="2 3" key="1">
    <citation type="submission" date="2020-02" db="EMBL/GenBank/DDBJ databases">
        <authorList>
            <person name="Kim M.K."/>
        </authorList>
    </citation>
    <scope>NUCLEOTIDE SEQUENCE [LARGE SCALE GENOMIC DNA]</scope>
    <source>
        <strain evidence="2 3">BT327</strain>
    </source>
</reference>
<organism evidence="2 3">
    <name type="scientific">Pontibacter burrus</name>
    <dbReference type="NCBI Taxonomy" id="2704466"/>
    <lineage>
        <taxon>Bacteria</taxon>
        <taxon>Pseudomonadati</taxon>
        <taxon>Bacteroidota</taxon>
        <taxon>Cytophagia</taxon>
        <taxon>Cytophagales</taxon>
        <taxon>Hymenobacteraceae</taxon>
        <taxon>Pontibacter</taxon>
    </lineage>
</organism>
<gene>
    <name evidence="2" type="ORF">GXP69_08205</name>
</gene>